<dbReference type="PANTHER" id="PTHR47619:SF1">
    <property type="entry name" value="EXODEOXYRIBONUCLEASE WALJ"/>
    <property type="match status" value="1"/>
</dbReference>
<evidence type="ECO:0000256" key="1">
    <source>
        <dbReference type="ARBA" id="ARBA00001947"/>
    </source>
</evidence>
<gene>
    <name evidence="6" type="ordered locus">Daro_0848</name>
</gene>
<dbReference type="eggNOG" id="COG1235">
    <property type="taxonomic scope" value="Bacteria"/>
</dbReference>
<organism evidence="6">
    <name type="scientific">Dechloromonas aromatica (strain RCB)</name>
    <dbReference type="NCBI Taxonomy" id="159087"/>
    <lineage>
        <taxon>Bacteria</taxon>
        <taxon>Pseudomonadati</taxon>
        <taxon>Pseudomonadota</taxon>
        <taxon>Betaproteobacteria</taxon>
        <taxon>Rhodocyclales</taxon>
        <taxon>Azonexaceae</taxon>
        <taxon>Dechloromonas</taxon>
    </lineage>
</organism>
<protein>
    <submittedName>
        <fullName evidence="6">Beta-lactamase-like protein</fullName>
    </submittedName>
</protein>
<dbReference type="EMBL" id="CP000089">
    <property type="protein sequence ID" value="AAZ45604.1"/>
    <property type="molecule type" value="Genomic_DNA"/>
</dbReference>
<dbReference type="Pfam" id="PF12706">
    <property type="entry name" value="Lactamase_B_2"/>
    <property type="match status" value="1"/>
</dbReference>
<dbReference type="PROSITE" id="PS00743">
    <property type="entry name" value="BETA_LACTAMASE_B_1"/>
    <property type="match status" value="1"/>
</dbReference>
<comment type="cofactor">
    <cofactor evidence="1">
        <name>Zn(2+)</name>
        <dbReference type="ChEBI" id="CHEBI:29105"/>
    </cofactor>
</comment>
<accession>Q47HS7</accession>
<dbReference type="SMART" id="SM00849">
    <property type="entry name" value="Lactamase_B"/>
    <property type="match status" value="1"/>
</dbReference>
<sequence>MIRFASLGSGSAGNALLVEHGATCLMLDCGFGLRETVTRLQRLGRQPADLAGILVTHEHGDHVGGVFRLARKFGLPIWMTHGTWGACRDDGDGIDLRIIDSHRSFTVGDLEILPFPVPHDAREPVQYVFSGAGRRLGVLTDIGETTPHVCEVLSGCAGLVLEFNHDAEMLERSTYPISLKRRISGRYGHLENSAAAALLNLIDCSNLQHLVAAHLSERNNLPELVVRLISETLACPPEQVGVATPEDGFDWRSLV</sequence>
<dbReference type="HOGENOM" id="CLU_073253_1_0_4"/>
<keyword evidence="3" id="KW-0378">Hydrolase</keyword>
<evidence type="ECO:0000313" key="6">
    <source>
        <dbReference type="EMBL" id="AAZ45604.1"/>
    </source>
</evidence>
<dbReference type="AlphaFoldDB" id="Q47HS7"/>
<dbReference type="STRING" id="159087.Daro_0848"/>
<dbReference type="InterPro" id="IPR036866">
    <property type="entry name" value="RibonucZ/Hydroxyglut_hydro"/>
</dbReference>
<name>Q47HS7_DECAR</name>
<evidence type="ECO:0000259" key="5">
    <source>
        <dbReference type="SMART" id="SM00849"/>
    </source>
</evidence>
<dbReference type="PANTHER" id="PTHR47619">
    <property type="entry name" value="METALLO-HYDROLASE YYCJ-RELATED"/>
    <property type="match status" value="1"/>
</dbReference>
<dbReference type="GO" id="GO:0008270">
    <property type="term" value="F:zinc ion binding"/>
    <property type="evidence" value="ECO:0007669"/>
    <property type="project" value="InterPro"/>
</dbReference>
<dbReference type="KEGG" id="dar:Daro_0848"/>
<proteinExistence type="predicted"/>
<feature type="domain" description="Metallo-beta-lactamase" evidence="5">
    <location>
        <begin position="12"/>
        <end position="189"/>
    </location>
</feature>
<dbReference type="GO" id="GO:0017001">
    <property type="term" value="P:antibiotic catabolic process"/>
    <property type="evidence" value="ECO:0007669"/>
    <property type="project" value="InterPro"/>
</dbReference>
<dbReference type="SUPFAM" id="SSF56281">
    <property type="entry name" value="Metallo-hydrolase/oxidoreductase"/>
    <property type="match status" value="1"/>
</dbReference>
<keyword evidence="4" id="KW-0862">Zinc</keyword>
<evidence type="ECO:0000256" key="2">
    <source>
        <dbReference type="ARBA" id="ARBA00022723"/>
    </source>
</evidence>
<dbReference type="Gene3D" id="3.60.15.10">
    <property type="entry name" value="Ribonuclease Z/Hydroxyacylglutathione hydrolase-like"/>
    <property type="match status" value="1"/>
</dbReference>
<dbReference type="InterPro" id="IPR052533">
    <property type="entry name" value="WalJ/YycJ-like"/>
</dbReference>
<reference evidence="6" key="1">
    <citation type="submission" date="2005-08" db="EMBL/GenBank/DDBJ databases">
        <title>Complete sequence of Dechloromonas aromatica RCB.</title>
        <authorList>
            <person name="Salinero K.K."/>
            <person name="Copeland A."/>
            <person name="Lucas S."/>
            <person name="Lapidus A."/>
            <person name="Barry K."/>
            <person name="Detter J.C."/>
            <person name="Glavina T."/>
            <person name="Hammon N."/>
            <person name="Israni S."/>
            <person name="Pitluck S."/>
            <person name="Di Bartolo G."/>
            <person name="Trong S."/>
            <person name="Schmutz J."/>
            <person name="Larimer F."/>
            <person name="Land M."/>
            <person name="Ivanova N."/>
            <person name="Richardson P."/>
        </authorList>
    </citation>
    <scope>NUCLEOTIDE SEQUENCE</scope>
    <source>
        <strain evidence="6">RCB</strain>
    </source>
</reference>
<evidence type="ECO:0000256" key="3">
    <source>
        <dbReference type="ARBA" id="ARBA00022801"/>
    </source>
</evidence>
<keyword evidence="2" id="KW-0479">Metal-binding</keyword>
<dbReference type="InterPro" id="IPR001018">
    <property type="entry name" value="Beta-lactamase_class-B_CS"/>
</dbReference>
<dbReference type="GO" id="GO:0008800">
    <property type="term" value="F:beta-lactamase activity"/>
    <property type="evidence" value="ECO:0007669"/>
    <property type="project" value="InterPro"/>
</dbReference>
<dbReference type="InterPro" id="IPR001279">
    <property type="entry name" value="Metallo-B-lactamas"/>
</dbReference>
<evidence type="ECO:0000256" key="4">
    <source>
        <dbReference type="ARBA" id="ARBA00022833"/>
    </source>
</evidence>